<reference evidence="4" key="1">
    <citation type="submission" date="2023-11" db="EMBL/GenBank/DDBJ databases">
        <authorList>
            <person name="Alioto T."/>
            <person name="Alioto T."/>
            <person name="Gomez Garrido J."/>
        </authorList>
    </citation>
    <scope>NUCLEOTIDE SEQUENCE</scope>
</reference>
<name>A0AAI9EB39_9PEZI</name>
<evidence type="ECO:0000313" key="4">
    <source>
        <dbReference type="EMBL" id="CAK4024604.1"/>
    </source>
</evidence>
<proteinExistence type="predicted"/>
<evidence type="ECO:0000259" key="3">
    <source>
        <dbReference type="Pfam" id="PF26534"/>
    </source>
</evidence>
<dbReference type="Pfam" id="PF26534">
    <property type="entry name" value="NTF2_7"/>
    <property type="match status" value="1"/>
</dbReference>
<dbReference type="EMBL" id="CAVMBE010000030">
    <property type="protein sequence ID" value="CAK4024604.1"/>
    <property type="molecule type" value="Genomic_DNA"/>
</dbReference>
<feature type="chain" id="PRO_5042597686" description="NTF2-like domain-containing protein" evidence="2">
    <location>
        <begin position="20"/>
        <end position="219"/>
    </location>
</feature>
<evidence type="ECO:0000313" key="5">
    <source>
        <dbReference type="Proteomes" id="UP001296104"/>
    </source>
</evidence>
<protein>
    <recommendedName>
        <fullName evidence="3">NTF2-like domain-containing protein</fullName>
    </recommendedName>
</protein>
<sequence>MFPAIFCLGFLAFTALAQSDRRPYAPPCEATCLTGDEVNRLLDGFKNILLKRSSEEEAAQIVTEDFTCTSDSVNYVHQNPLNTTTTQGREALLNEHHGSPVADIKTLFSSYTCDSITWYLEIEKELPVRIIAIYFVDNQIKKIYKAYEEGNAAVDLHQIGNPECQPGFKVSVGKEGIIPGSSNCNSGACGQPMEYGGSRGQPMQYGGSRGQPMEYGGGQ</sequence>
<keyword evidence="2" id="KW-0732">Signal</keyword>
<feature type="region of interest" description="Disordered" evidence="1">
    <location>
        <begin position="199"/>
        <end position="219"/>
    </location>
</feature>
<dbReference type="Proteomes" id="UP001296104">
    <property type="component" value="Unassembled WGS sequence"/>
</dbReference>
<comment type="caution">
    <text evidence="4">The sequence shown here is derived from an EMBL/GenBank/DDBJ whole genome shotgun (WGS) entry which is preliminary data.</text>
</comment>
<feature type="domain" description="NTF2-like" evidence="3">
    <location>
        <begin position="31"/>
        <end position="161"/>
    </location>
</feature>
<gene>
    <name evidence="4" type="ORF">LECACI_7A004926</name>
</gene>
<evidence type="ECO:0000256" key="1">
    <source>
        <dbReference type="SAM" id="MobiDB-lite"/>
    </source>
</evidence>
<organism evidence="4 5">
    <name type="scientific">Lecanosticta acicola</name>
    <dbReference type="NCBI Taxonomy" id="111012"/>
    <lineage>
        <taxon>Eukaryota</taxon>
        <taxon>Fungi</taxon>
        <taxon>Dikarya</taxon>
        <taxon>Ascomycota</taxon>
        <taxon>Pezizomycotina</taxon>
        <taxon>Dothideomycetes</taxon>
        <taxon>Dothideomycetidae</taxon>
        <taxon>Mycosphaerellales</taxon>
        <taxon>Mycosphaerellaceae</taxon>
        <taxon>Lecanosticta</taxon>
    </lineage>
</organism>
<dbReference type="AlphaFoldDB" id="A0AAI9EB39"/>
<accession>A0AAI9EB39</accession>
<keyword evidence="5" id="KW-1185">Reference proteome</keyword>
<dbReference type="InterPro" id="IPR058645">
    <property type="entry name" value="NTF2-like_dom_7"/>
</dbReference>
<evidence type="ECO:0000256" key="2">
    <source>
        <dbReference type="SAM" id="SignalP"/>
    </source>
</evidence>
<feature type="signal peptide" evidence="2">
    <location>
        <begin position="1"/>
        <end position="19"/>
    </location>
</feature>